<keyword evidence="4 6" id="KW-0472">Membrane</keyword>
<evidence type="ECO:0000256" key="6">
    <source>
        <dbReference type="SAM" id="Phobius"/>
    </source>
</evidence>
<organism evidence="7 8">
    <name type="scientific">Triparma strigata</name>
    <dbReference type="NCBI Taxonomy" id="1606541"/>
    <lineage>
        <taxon>Eukaryota</taxon>
        <taxon>Sar</taxon>
        <taxon>Stramenopiles</taxon>
        <taxon>Ochrophyta</taxon>
        <taxon>Bolidophyceae</taxon>
        <taxon>Parmales</taxon>
        <taxon>Triparmaceae</taxon>
        <taxon>Triparma</taxon>
    </lineage>
</organism>
<dbReference type="GO" id="GO:0000139">
    <property type="term" value="C:Golgi membrane"/>
    <property type="evidence" value="ECO:0007669"/>
    <property type="project" value="InterPro"/>
</dbReference>
<gene>
    <name evidence="7" type="ORF">TrST_g10589</name>
</gene>
<protein>
    <recommendedName>
        <fullName evidence="9">UDP-galactose transporter</fullName>
    </recommendedName>
</protein>
<evidence type="ECO:0000313" key="7">
    <source>
        <dbReference type="EMBL" id="GMH60761.1"/>
    </source>
</evidence>
<dbReference type="Pfam" id="PF04142">
    <property type="entry name" value="Nuc_sug_transp"/>
    <property type="match status" value="1"/>
</dbReference>
<keyword evidence="2 6" id="KW-0812">Transmembrane</keyword>
<dbReference type="OrthoDB" id="408493at2759"/>
<evidence type="ECO:0000256" key="1">
    <source>
        <dbReference type="ARBA" id="ARBA00004141"/>
    </source>
</evidence>
<evidence type="ECO:0000256" key="4">
    <source>
        <dbReference type="ARBA" id="ARBA00023136"/>
    </source>
</evidence>
<feature type="transmembrane region" description="Helical" evidence="6">
    <location>
        <begin position="246"/>
        <end position="267"/>
    </location>
</feature>
<keyword evidence="8" id="KW-1185">Reference proteome</keyword>
<dbReference type="Proteomes" id="UP001165085">
    <property type="component" value="Unassembled WGS sequence"/>
</dbReference>
<dbReference type="SUPFAM" id="SSF103481">
    <property type="entry name" value="Multidrug resistance efflux transporter EmrE"/>
    <property type="match status" value="2"/>
</dbReference>
<accession>A0A9W6ZZF7</accession>
<evidence type="ECO:0000313" key="8">
    <source>
        <dbReference type="Proteomes" id="UP001165085"/>
    </source>
</evidence>
<feature type="transmembrane region" description="Helical" evidence="6">
    <location>
        <begin position="161"/>
        <end position="179"/>
    </location>
</feature>
<dbReference type="PANTHER" id="PTHR10231">
    <property type="entry name" value="NUCLEOTIDE-SUGAR TRANSMEMBRANE TRANSPORTER"/>
    <property type="match status" value="1"/>
</dbReference>
<proteinExistence type="predicted"/>
<name>A0A9W6ZZF7_9STRA</name>
<feature type="transmembrane region" description="Helical" evidence="6">
    <location>
        <begin position="216"/>
        <end position="234"/>
    </location>
</feature>
<sequence length="399" mass="42576">MSSFKAEDVAVVEKQRLIVGQVVTPDRRHRGSLDVDIATPDEESSPPPQSVSSSASFNSFQLLLLSLMVAQNSGVVLATRYSHTSVVETHKKYTSSNLVLAIEAVKLLLCVIILGLKRATSSMSGPLLTKARVPKILISLPFSCSRSFITLIMSLRHSLPVVPIALLYLIQNNILYIALANLPAPLFQLCYQTKLVTTAVLSVIMIKERSYTKTQWSALVLLSFGVFLAVVGESSSSSSHNSGESITLGLAAVFTATLTSALAGVFYEKILQTTSAKVPSDVWTRNFQLSTFSLIPSLFLLKLPLFENFTPIVYCILLLQAFGGLLVGLIVKHADNVVKGLAGAVSLIVGTIVSRAVFGGTVDGSFVVGAVLIFGGVRIFSNGGKGGGAADKKQISDKL</sequence>
<feature type="region of interest" description="Disordered" evidence="5">
    <location>
        <begin position="30"/>
        <end position="53"/>
    </location>
</feature>
<keyword evidence="3 6" id="KW-1133">Transmembrane helix</keyword>
<dbReference type="NCBIfam" id="TIGR00803">
    <property type="entry name" value="nst"/>
    <property type="match status" value="1"/>
</dbReference>
<evidence type="ECO:0000256" key="5">
    <source>
        <dbReference type="SAM" id="MobiDB-lite"/>
    </source>
</evidence>
<dbReference type="AlphaFoldDB" id="A0A9W6ZZF7"/>
<comment type="subcellular location">
    <subcellularLocation>
        <location evidence="1">Membrane</location>
        <topology evidence="1">Multi-pass membrane protein</topology>
    </subcellularLocation>
</comment>
<evidence type="ECO:0000256" key="2">
    <source>
        <dbReference type="ARBA" id="ARBA00022692"/>
    </source>
</evidence>
<comment type="caution">
    <text evidence="7">The sequence shown here is derived from an EMBL/GenBank/DDBJ whole genome shotgun (WGS) entry which is preliminary data.</text>
</comment>
<dbReference type="EMBL" id="BRXY01000067">
    <property type="protein sequence ID" value="GMH60761.1"/>
    <property type="molecule type" value="Genomic_DNA"/>
</dbReference>
<feature type="transmembrane region" description="Helical" evidence="6">
    <location>
        <begin position="364"/>
        <end position="381"/>
    </location>
</feature>
<feature type="transmembrane region" description="Helical" evidence="6">
    <location>
        <begin position="338"/>
        <end position="358"/>
    </location>
</feature>
<dbReference type="InterPro" id="IPR037185">
    <property type="entry name" value="EmrE-like"/>
</dbReference>
<dbReference type="InterPro" id="IPR007271">
    <property type="entry name" value="Nuc_sug_transpt"/>
</dbReference>
<evidence type="ECO:0000256" key="3">
    <source>
        <dbReference type="ARBA" id="ARBA00022989"/>
    </source>
</evidence>
<reference evidence="8" key="1">
    <citation type="journal article" date="2023" name="Commun. Biol.">
        <title>Genome analysis of Parmales, the sister group of diatoms, reveals the evolutionary specialization of diatoms from phago-mixotrophs to photoautotrophs.</title>
        <authorList>
            <person name="Ban H."/>
            <person name="Sato S."/>
            <person name="Yoshikawa S."/>
            <person name="Yamada K."/>
            <person name="Nakamura Y."/>
            <person name="Ichinomiya M."/>
            <person name="Sato N."/>
            <person name="Blanc-Mathieu R."/>
            <person name="Endo H."/>
            <person name="Kuwata A."/>
            <person name="Ogata H."/>
        </authorList>
    </citation>
    <scope>NUCLEOTIDE SEQUENCE [LARGE SCALE GENOMIC DNA]</scope>
    <source>
        <strain evidence="8">NIES 3701</strain>
    </source>
</reference>
<feature type="transmembrane region" description="Helical" evidence="6">
    <location>
        <begin position="311"/>
        <end position="331"/>
    </location>
</feature>
<dbReference type="GO" id="GO:0015165">
    <property type="term" value="F:pyrimidine nucleotide-sugar transmembrane transporter activity"/>
    <property type="evidence" value="ECO:0007669"/>
    <property type="project" value="InterPro"/>
</dbReference>
<evidence type="ECO:0008006" key="9">
    <source>
        <dbReference type="Google" id="ProtNLM"/>
    </source>
</evidence>